<dbReference type="InterPro" id="IPR046742">
    <property type="entry name" value="DUF6792"/>
</dbReference>
<accession>A0A398B729</accession>
<organism evidence="2 3">
    <name type="scientific">Peribacillus asahii</name>
    <dbReference type="NCBI Taxonomy" id="228899"/>
    <lineage>
        <taxon>Bacteria</taxon>
        <taxon>Bacillati</taxon>
        <taxon>Bacillota</taxon>
        <taxon>Bacilli</taxon>
        <taxon>Bacillales</taxon>
        <taxon>Bacillaceae</taxon>
        <taxon>Peribacillus</taxon>
    </lineage>
</organism>
<evidence type="ECO:0000313" key="2">
    <source>
        <dbReference type="EMBL" id="RID83710.1"/>
    </source>
</evidence>
<evidence type="ECO:0000313" key="3">
    <source>
        <dbReference type="Proteomes" id="UP000266016"/>
    </source>
</evidence>
<protein>
    <recommendedName>
        <fullName evidence="1">DUF6792 domain-containing protein</fullName>
    </recommendedName>
</protein>
<reference evidence="2 3" key="1">
    <citation type="submission" date="2018-08" db="EMBL/GenBank/DDBJ databases">
        <title>Bacillus jemisoniae sp. nov., Bacillus chryseoplanitiae sp. nov., Bacillus resnikiae sp. nov., and Bacillus frankliniae sp. nov., isolated from Viking spacecraft and associated surfaces.</title>
        <authorList>
            <person name="Seuylemezian A."/>
            <person name="Vaishampayan P."/>
        </authorList>
    </citation>
    <scope>NUCLEOTIDE SEQUENCE [LARGE SCALE GENOMIC DNA]</scope>
    <source>
        <strain evidence="2 3">MA001</strain>
    </source>
</reference>
<keyword evidence="3" id="KW-1185">Reference proteome</keyword>
<dbReference type="Proteomes" id="UP000266016">
    <property type="component" value="Unassembled WGS sequence"/>
</dbReference>
<gene>
    <name evidence="2" type="ORF">D1953_15545</name>
</gene>
<evidence type="ECO:0000259" key="1">
    <source>
        <dbReference type="Pfam" id="PF20591"/>
    </source>
</evidence>
<proteinExistence type="predicted"/>
<dbReference type="RefSeq" id="WP_119118092.1">
    <property type="nucleotide sequence ID" value="NZ_QWVS01000032.1"/>
</dbReference>
<dbReference type="AlphaFoldDB" id="A0A398B729"/>
<dbReference type="Pfam" id="PF20591">
    <property type="entry name" value="DUF6792"/>
    <property type="match status" value="1"/>
</dbReference>
<feature type="domain" description="DUF6792" evidence="1">
    <location>
        <begin position="1"/>
        <end position="91"/>
    </location>
</feature>
<sequence length="397" mass="44703">MYGDGHSLGGHIVVNLALKTKTFDNVHGLNDAPINVYQIIDYDRKFQEHLSKSGVNIEQIKEEDLKKEVYSYYSNEIAEVNHIRVKGEPLYSQKFKGSLYVGNITVLGDRNTPEFPDVTQTGFVGLGVLNKAQEMMYNYAINQVIGGLQELDDQLGPEKGPEAVDTIVSNLNDGKYWNAGLEGLNVIGLSNQLQAGLASLMMAPKPLLQTVIAVLQHRNQLENHSISMLIKLFNADLKESYFNFVDSSTGKTVLVEQESIKKFIAKCNAALEQKKLSITWFNNFVDEIGYDIYRDDKDTLLKLMSEKEKSPSAFYNEAEGFWMSLLNGTMIVVDSVVFDKNIRELNNSVFDSLLEAKEIIENEIEHLEKFIEKTLKLGKVAFEKDKELGSLIKRLGV</sequence>
<dbReference type="EMBL" id="QWVS01000032">
    <property type="protein sequence ID" value="RID83710.1"/>
    <property type="molecule type" value="Genomic_DNA"/>
</dbReference>
<name>A0A398B729_9BACI</name>
<comment type="caution">
    <text evidence="2">The sequence shown here is derived from an EMBL/GenBank/DDBJ whole genome shotgun (WGS) entry which is preliminary data.</text>
</comment>